<protein>
    <submittedName>
        <fullName evidence="1">Uncharacterized protein</fullName>
    </submittedName>
</protein>
<accession>A0A2H1KHF3</accession>
<name>A0A2H1KHF3_BRELN</name>
<sequence length="67" mass="7081">MNTTTVLERLYSLRALEEAGYSGRATLTKLIKTGAIPAVLTPAGYKIRESDLHLIAVPVVPEGGDAA</sequence>
<gene>
    <name evidence="1" type="ORF">BLIN101_03359</name>
</gene>
<evidence type="ECO:0000313" key="1">
    <source>
        <dbReference type="EMBL" id="SMX99181.1"/>
    </source>
</evidence>
<organism evidence="1 2">
    <name type="scientific">Brevibacterium linens</name>
    <dbReference type="NCBI Taxonomy" id="1703"/>
    <lineage>
        <taxon>Bacteria</taxon>
        <taxon>Bacillati</taxon>
        <taxon>Actinomycetota</taxon>
        <taxon>Actinomycetes</taxon>
        <taxon>Micrococcales</taxon>
        <taxon>Brevibacteriaceae</taxon>
        <taxon>Brevibacterium</taxon>
    </lineage>
</organism>
<dbReference type="RefSeq" id="WP_101596815.1">
    <property type="nucleotide sequence ID" value="NZ_FXZA01000038.1"/>
</dbReference>
<dbReference type="AlphaFoldDB" id="A0A2H1KHF3"/>
<proteinExistence type="predicted"/>
<dbReference type="OrthoDB" id="9865478at2"/>
<evidence type="ECO:0000313" key="2">
    <source>
        <dbReference type="Proteomes" id="UP000234498"/>
    </source>
</evidence>
<dbReference type="Proteomes" id="UP000234498">
    <property type="component" value="Unassembled WGS sequence"/>
</dbReference>
<dbReference type="EMBL" id="FXZA01000038">
    <property type="protein sequence ID" value="SMX99181.1"/>
    <property type="molecule type" value="Genomic_DNA"/>
</dbReference>
<reference evidence="2" key="1">
    <citation type="submission" date="2017-03" db="EMBL/GenBank/DDBJ databases">
        <authorList>
            <person name="Monnet C."/>
        </authorList>
    </citation>
    <scope>NUCLEOTIDE SEQUENCE [LARGE SCALE GENOMIC DNA]</scope>
    <source>
        <strain evidence="2">Mu101</strain>
    </source>
</reference>